<sequence>MRVIGVWVFTSLGVDGGSDSVPPLPTSPQEEHPDEMHLRNRRAVPAKEGIENTARGLPRSRRVHPLFEEGRAT</sequence>
<accession>A0A9X2ZZE9</accession>
<comment type="caution">
    <text evidence="3">The sequence shown here is derived from an EMBL/GenBank/DDBJ whole genome shotgun (WGS) entry which is preliminary data.</text>
</comment>
<proteinExistence type="predicted"/>
<evidence type="ECO:0000313" key="2">
    <source>
        <dbReference type="EMBL" id="MCS3864265.1"/>
    </source>
</evidence>
<evidence type="ECO:0000313" key="3">
    <source>
        <dbReference type="EMBL" id="MCS4037123.1"/>
    </source>
</evidence>
<name>A0A9X2ZZE9_9BACT</name>
<gene>
    <name evidence="2" type="ORF">GGP82_000811</name>
    <name evidence="3" type="ORF">GGQ01_002203</name>
</gene>
<dbReference type="AlphaFoldDB" id="A0A9X2ZZE9"/>
<evidence type="ECO:0000256" key="1">
    <source>
        <dbReference type="SAM" id="MobiDB-lite"/>
    </source>
</evidence>
<dbReference type="EMBL" id="JANTYZ010000002">
    <property type="protein sequence ID" value="MCS3864265.1"/>
    <property type="molecule type" value="Genomic_DNA"/>
</dbReference>
<evidence type="ECO:0000313" key="4">
    <source>
        <dbReference type="Proteomes" id="UP001155040"/>
    </source>
</evidence>
<dbReference type="Proteomes" id="UP001155034">
    <property type="component" value="Unassembled WGS sequence"/>
</dbReference>
<reference evidence="3" key="1">
    <citation type="submission" date="2022-08" db="EMBL/GenBank/DDBJ databases">
        <title>Genomic Encyclopedia of Type Strains, Phase V (KMG-V): Genome sequencing to study the core and pangenomes of soil and plant-associated prokaryotes.</title>
        <authorList>
            <person name="Whitman W."/>
        </authorList>
    </citation>
    <scope>NUCLEOTIDE SEQUENCE</scope>
    <source>
        <strain evidence="2">SP2016B</strain>
        <strain evidence="3">SP3012</strain>
    </source>
</reference>
<feature type="region of interest" description="Disordered" evidence="1">
    <location>
        <begin position="15"/>
        <end position="73"/>
    </location>
</feature>
<dbReference type="EMBL" id="JANUBF010000014">
    <property type="protein sequence ID" value="MCS4037123.1"/>
    <property type="molecule type" value="Genomic_DNA"/>
</dbReference>
<feature type="compositionally biased region" description="Basic and acidic residues" evidence="1">
    <location>
        <begin position="29"/>
        <end position="38"/>
    </location>
</feature>
<protein>
    <submittedName>
        <fullName evidence="3">Uncharacterized protein</fullName>
    </submittedName>
</protein>
<dbReference type="Proteomes" id="UP001155040">
    <property type="component" value="Unassembled WGS sequence"/>
</dbReference>
<organism evidence="3 4">
    <name type="scientific">Salinibacter ruber</name>
    <dbReference type="NCBI Taxonomy" id="146919"/>
    <lineage>
        <taxon>Bacteria</taxon>
        <taxon>Pseudomonadati</taxon>
        <taxon>Rhodothermota</taxon>
        <taxon>Rhodothermia</taxon>
        <taxon>Rhodothermales</taxon>
        <taxon>Salinibacteraceae</taxon>
        <taxon>Salinibacter</taxon>
    </lineage>
</organism>